<feature type="chain" id="PRO_5045851280" evidence="5">
    <location>
        <begin position="25"/>
        <end position="450"/>
    </location>
</feature>
<evidence type="ECO:0000256" key="1">
    <source>
        <dbReference type="ARBA" id="ARBA00008520"/>
    </source>
</evidence>
<keyword evidence="7" id="KW-1185">Reference proteome</keyword>
<evidence type="ECO:0000256" key="4">
    <source>
        <dbReference type="SAM" id="MobiDB-lite"/>
    </source>
</evidence>
<dbReference type="SUPFAM" id="SSF53850">
    <property type="entry name" value="Periplasmic binding protein-like II"/>
    <property type="match status" value="1"/>
</dbReference>
<accession>A0ABW4HY00</accession>
<proteinExistence type="inferred from homology"/>
<dbReference type="EMBL" id="JBHUDE010000167">
    <property type="protein sequence ID" value="MFD1610152.1"/>
    <property type="molecule type" value="Genomic_DNA"/>
</dbReference>
<dbReference type="Proteomes" id="UP001597221">
    <property type="component" value="Unassembled WGS sequence"/>
</dbReference>
<sequence>MKLTRKFLAFLLIIVLAVVLVACGDEEDGQADDTSNNDNQTEAETETESKSEEEAEGDEEQVTLVYARGLDTTGASEKLVQAFEEKHPHIKIEFREMPADTGESHDQYVTMFSSQSSEIDVFDADVIWPAEFAQANYILELDRFIERDGIDMDAYFPGTVAAGNYNGKQWAMPKFTDAGVFYYRSDIVDSPPETWDELIEMAAELQGEEGTEFGYIMQAAQYEGLITGAIEYIASYGGQIIDEDNNVVVDSPETVKAIEKMQEIVNSDFVPDNILNFQEVETENAFIEGKSVFARNWPYMQASSEDESRSKVVGNVEIATLPAGDAGVASSLGGWMGMINRYTEHPEEAWEFLKFMTGPEGQKITAIEGGSAPTLQELYEDEEVKNARPLFANPEFVATLENAVPRPVSPIYPEVSDIMQIEISKALTGDQTAEEAAKNMQTKIEEAMQE</sequence>
<dbReference type="InterPro" id="IPR006059">
    <property type="entry name" value="SBP"/>
</dbReference>
<feature type="signal peptide" evidence="5">
    <location>
        <begin position="1"/>
        <end position="24"/>
    </location>
</feature>
<dbReference type="Gene3D" id="3.40.190.10">
    <property type="entry name" value="Periplasmic binding protein-like II"/>
    <property type="match status" value="2"/>
</dbReference>
<evidence type="ECO:0000313" key="7">
    <source>
        <dbReference type="Proteomes" id="UP001597221"/>
    </source>
</evidence>
<evidence type="ECO:0000256" key="5">
    <source>
        <dbReference type="SAM" id="SignalP"/>
    </source>
</evidence>
<dbReference type="PANTHER" id="PTHR30061:SF50">
    <property type="entry name" value="MALTOSE_MALTODEXTRIN-BINDING PERIPLASMIC PROTEIN"/>
    <property type="match status" value="1"/>
</dbReference>
<keyword evidence="2" id="KW-0813">Transport</keyword>
<dbReference type="CDD" id="cd14750">
    <property type="entry name" value="PBP2_TMBP"/>
    <property type="match status" value="1"/>
</dbReference>
<gene>
    <name evidence="6" type="ORF">ACFSBH_21280</name>
</gene>
<organism evidence="6 7">
    <name type="scientific">Oceanobacillus luteolus</name>
    <dbReference type="NCBI Taxonomy" id="1274358"/>
    <lineage>
        <taxon>Bacteria</taxon>
        <taxon>Bacillati</taxon>
        <taxon>Bacillota</taxon>
        <taxon>Bacilli</taxon>
        <taxon>Bacillales</taxon>
        <taxon>Bacillaceae</taxon>
        <taxon>Oceanobacillus</taxon>
    </lineage>
</organism>
<protein>
    <submittedName>
        <fullName evidence="6">ABC transporter substrate-binding protein</fullName>
    </submittedName>
</protein>
<name>A0ABW4HY00_9BACI</name>
<evidence type="ECO:0000256" key="3">
    <source>
        <dbReference type="ARBA" id="ARBA00022729"/>
    </source>
</evidence>
<evidence type="ECO:0000256" key="2">
    <source>
        <dbReference type="ARBA" id="ARBA00022448"/>
    </source>
</evidence>
<comment type="similarity">
    <text evidence="1">Belongs to the bacterial solute-binding protein 1 family.</text>
</comment>
<reference evidence="7" key="1">
    <citation type="journal article" date="2019" name="Int. J. Syst. Evol. Microbiol.">
        <title>The Global Catalogue of Microorganisms (GCM) 10K type strain sequencing project: providing services to taxonomists for standard genome sequencing and annotation.</title>
        <authorList>
            <consortium name="The Broad Institute Genomics Platform"/>
            <consortium name="The Broad Institute Genome Sequencing Center for Infectious Disease"/>
            <person name="Wu L."/>
            <person name="Ma J."/>
        </authorList>
    </citation>
    <scope>NUCLEOTIDE SEQUENCE [LARGE SCALE GENOMIC DNA]</scope>
    <source>
        <strain evidence="7">CGMCC 1.12376</strain>
    </source>
</reference>
<dbReference type="PANTHER" id="PTHR30061">
    <property type="entry name" value="MALTOSE-BINDING PERIPLASMIC PROTEIN"/>
    <property type="match status" value="1"/>
</dbReference>
<keyword evidence="3 5" id="KW-0732">Signal</keyword>
<evidence type="ECO:0000313" key="6">
    <source>
        <dbReference type="EMBL" id="MFD1610152.1"/>
    </source>
</evidence>
<dbReference type="Pfam" id="PF01547">
    <property type="entry name" value="SBP_bac_1"/>
    <property type="match status" value="1"/>
</dbReference>
<feature type="region of interest" description="Disordered" evidence="4">
    <location>
        <begin position="27"/>
        <end position="60"/>
    </location>
</feature>
<dbReference type="PROSITE" id="PS51257">
    <property type="entry name" value="PROKAR_LIPOPROTEIN"/>
    <property type="match status" value="1"/>
</dbReference>
<dbReference type="RefSeq" id="WP_379599658.1">
    <property type="nucleotide sequence ID" value="NZ_JBHUDE010000167.1"/>
</dbReference>
<comment type="caution">
    <text evidence="6">The sequence shown here is derived from an EMBL/GenBank/DDBJ whole genome shotgun (WGS) entry which is preliminary data.</text>
</comment>